<evidence type="ECO:0000256" key="1">
    <source>
        <dbReference type="ARBA" id="ARBA00004370"/>
    </source>
</evidence>
<keyword evidence="3" id="KW-0472">Membrane</keyword>
<comment type="subcellular location">
    <subcellularLocation>
        <location evidence="1">Membrane</location>
    </subcellularLocation>
</comment>
<evidence type="ECO:0000256" key="3">
    <source>
        <dbReference type="ARBA" id="ARBA00023136"/>
    </source>
</evidence>
<name>A0A1Z4LWH9_9CYAN</name>
<dbReference type="EMBL" id="AP018227">
    <property type="protein sequence ID" value="BAY85560.1"/>
    <property type="molecule type" value="Genomic_DNA"/>
</dbReference>
<dbReference type="Pfam" id="PF05757">
    <property type="entry name" value="PsbQ"/>
    <property type="match status" value="1"/>
</dbReference>
<sequence>MSRLRPVFSLILVSLATLLISCGGPNVATAPPTYTQSQIEKIQEYVPDLVAVQERGPELQKLIVNEDWIDVGTFIHGPMTEAKLNMNFIVSNLFPEQQKQGRKIVRDMLNNLVKIDQAADAGNSRQALSAYDAVFSDINQFLDLVPAKAVSNEAG</sequence>
<dbReference type="GO" id="GO:0009654">
    <property type="term" value="C:photosystem II oxygen evolving complex"/>
    <property type="evidence" value="ECO:0007669"/>
    <property type="project" value="InterPro"/>
</dbReference>
<protein>
    <recommendedName>
        <fullName evidence="7">Photosystem II protein PsbQ</fullName>
    </recommendedName>
</protein>
<dbReference type="Gene3D" id="1.20.120.290">
    <property type="entry name" value="Oxygen-evolving enhancer protein 3 (PsbQ), four-helix up-down bundle"/>
    <property type="match status" value="1"/>
</dbReference>
<dbReference type="PROSITE" id="PS51257">
    <property type="entry name" value="PROKAR_LIPOPROTEIN"/>
    <property type="match status" value="1"/>
</dbReference>
<evidence type="ECO:0008006" key="7">
    <source>
        <dbReference type="Google" id="ProtNLM"/>
    </source>
</evidence>
<dbReference type="GO" id="GO:0015979">
    <property type="term" value="P:photosynthesis"/>
    <property type="evidence" value="ECO:0007669"/>
    <property type="project" value="InterPro"/>
</dbReference>
<gene>
    <name evidence="5" type="ORF">NIES267_50600</name>
</gene>
<evidence type="ECO:0000256" key="4">
    <source>
        <dbReference type="SAM" id="SignalP"/>
    </source>
</evidence>
<evidence type="ECO:0000256" key="2">
    <source>
        <dbReference type="ARBA" id="ARBA00023078"/>
    </source>
</evidence>
<feature type="signal peptide" evidence="4">
    <location>
        <begin position="1"/>
        <end position="30"/>
    </location>
</feature>
<accession>A0A1Z4LWH9</accession>
<keyword evidence="2" id="KW-0793">Thylakoid</keyword>
<dbReference type="NCBIfam" id="TIGR03042">
    <property type="entry name" value="PS_II_psbQ_bact"/>
    <property type="match status" value="1"/>
</dbReference>
<dbReference type="Proteomes" id="UP000218418">
    <property type="component" value="Chromosome"/>
</dbReference>
<keyword evidence="4" id="KW-0732">Signal</keyword>
<feature type="chain" id="PRO_5013120046" description="Photosystem II protein PsbQ" evidence="4">
    <location>
        <begin position="31"/>
        <end position="155"/>
    </location>
</feature>
<dbReference type="SUPFAM" id="SSF101112">
    <property type="entry name" value="Oxygen-evolving enhancer protein 3"/>
    <property type="match status" value="1"/>
</dbReference>
<dbReference type="OrthoDB" id="425184at2"/>
<dbReference type="InterPro" id="IPR023222">
    <property type="entry name" value="PsbQ-like_dom_sf"/>
</dbReference>
<dbReference type="InterPro" id="IPR017487">
    <property type="entry name" value="PSII_PsbQ_cyanobac"/>
</dbReference>
<dbReference type="AlphaFoldDB" id="A0A1Z4LWH9"/>
<evidence type="ECO:0000313" key="6">
    <source>
        <dbReference type="Proteomes" id="UP000218418"/>
    </source>
</evidence>
<proteinExistence type="predicted"/>
<dbReference type="InterPro" id="IPR008797">
    <property type="entry name" value="PSII_PsbQ"/>
</dbReference>
<keyword evidence="6" id="KW-1185">Reference proteome</keyword>
<organism evidence="5 6">
    <name type="scientific">Calothrix parasitica NIES-267</name>
    <dbReference type="NCBI Taxonomy" id="1973488"/>
    <lineage>
        <taxon>Bacteria</taxon>
        <taxon>Bacillati</taxon>
        <taxon>Cyanobacteriota</taxon>
        <taxon>Cyanophyceae</taxon>
        <taxon>Nostocales</taxon>
        <taxon>Calotrichaceae</taxon>
        <taxon>Calothrix</taxon>
    </lineage>
</organism>
<evidence type="ECO:0000313" key="5">
    <source>
        <dbReference type="EMBL" id="BAY85560.1"/>
    </source>
</evidence>
<dbReference type="GO" id="GO:0005509">
    <property type="term" value="F:calcium ion binding"/>
    <property type="evidence" value="ECO:0007669"/>
    <property type="project" value="InterPro"/>
</dbReference>
<reference evidence="5 6" key="1">
    <citation type="submission" date="2017-06" db="EMBL/GenBank/DDBJ databases">
        <title>Genome sequencing of cyanobaciteial culture collection at National Institute for Environmental Studies (NIES).</title>
        <authorList>
            <person name="Hirose Y."/>
            <person name="Shimura Y."/>
            <person name="Fujisawa T."/>
            <person name="Nakamura Y."/>
            <person name="Kawachi M."/>
        </authorList>
    </citation>
    <scope>NUCLEOTIDE SEQUENCE [LARGE SCALE GENOMIC DNA]</scope>
    <source>
        <strain evidence="5 6">NIES-267</strain>
    </source>
</reference>
<dbReference type="GO" id="GO:0019898">
    <property type="term" value="C:extrinsic component of membrane"/>
    <property type="evidence" value="ECO:0007669"/>
    <property type="project" value="InterPro"/>
</dbReference>